<dbReference type="InterPro" id="IPR015424">
    <property type="entry name" value="PyrdxlP-dep_Trfase"/>
</dbReference>
<proteinExistence type="inferred from homology"/>
<evidence type="ECO:0000256" key="1">
    <source>
        <dbReference type="ARBA" id="ARBA00001933"/>
    </source>
</evidence>
<dbReference type="Gene3D" id="3.40.640.10">
    <property type="entry name" value="Type I PLP-dependent aspartate aminotransferase-like (Major domain)"/>
    <property type="match status" value="1"/>
</dbReference>
<dbReference type="NCBIfam" id="TIGR04350">
    <property type="entry name" value="C_S_lyase_PatB"/>
    <property type="match status" value="1"/>
</dbReference>
<feature type="domain" description="Aminotransferase class I/classII large" evidence="6">
    <location>
        <begin position="53"/>
        <end position="389"/>
    </location>
</feature>
<dbReference type="InterPro" id="IPR027619">
    <property type="entry name" value="C-S_lyase_PatB-like"/>
</dbReference>
<sequence>MSAFSIPSSDTEHFDFSTAIDRQHTFSNKWERYARQNAIPMWVADMDLASPPGVKAALKAAAERGIFGYGTITEALIDAFIQWAAEQYQWTIDPQWLVWIPGVVPGFNFAVEALTQPEDTLIHQSPVYPPIFNLARTRGRPTLDILLTEPAHNDSENTGWGLSIAELGAAVTPDAKALILCNPQNPTGRVYSRDELKQLGDIAERHDLTIISDEIWADLIIDPQTQHTPIASLSPELAARTITLMAPSKTFNIAGLSCSVAIIPDPERRRLFQQQLRGLTPDMNYLGLIAAHAAWTTGAPWLKALRQHIRQNFDQLEVWLNERPRIGYRRPEATFLAWLDVRAYGLENPAQTLLDAGVAVSDGRDFGAPGFIRVNLGCPEAQLQAALTAMAKVLD</sequence>
<dbReference type="RefSeq" id="WP_068996602.1">
    <property type="nucleotide sequence ID" value="NZ_MDTQ01000001.1"/>
</dbReference>
<dbReference type="AlphaFoldDB" id="A0A1E2V5G1"/>
<protein>
    <recommendedName>
        <fullName evidence="2">cysteine-S-conjugate beta-lyase</fullName>
        <ecNumber evidence="2">4.4.1.13</ecNumber>
    </recommendedName>
</protein>
<dbReference type="EC" id="4.4.1.13" evidence="2"/>
<evidence type="ECO:0000256" key="4">
    <source>
        <dbReference type="ARBA" id="ARBA00023239"/>
    </source>
</evidence>
<evidence type="ECO:0000313" key="7">
    <source>
        <dbReference type="EMBL" id="ODC02218.1"/>
    </source>
</evidence>
<keyword evidence="3" id="KW-0663">Pyridoxal phosphate</keyword>
<dbReference type="Gene3D" id="3.90.1150.10">
    <property type="entry name" value="Aspartate Aminotransferase, domain 1"/>
    <property type="match status" value="1"/>
</dbReference>
<reference evidence="7 8" key="1">
    <citation type="submission" date="2016-08" db="EMBL/GenBank/DDBJ databases">
        <authorList>
            <person name="Seilhamer J.J."/>
        </authorList>
    </citation>
    <scope>NUCLEOTIDE SEQUENCE [LARGE SCALE GENOMIC DNA]</scope>
    <source>
        <strain evidence="7 8">PH27A</strain>
    </source>
</reference>
<gene>
    <name evidence="7" type="ORF">BFW38_00305</name>
</gene>
<dbReference type="InterPro" id="IPR015422">
    <property type="entry name" value="PyrdxlP-dep_Trfase_small"/>
</dbReference>
<dbReference type="Proteomes" id="UP000094291">
    <property type="component" value="Unassembled WGS sequence"/>
</dbReference>
<comment type="caution">
    <text evidence="7">The sequence shown here is derived from an EMBL/GenBank/DDBJ whole genome shotgun (WGS) entry which is preliminary data.</text>
</comment>
<name>A0A1E2V5G1_9GAMM</name>
<dbReference type="GO" id="GO:0047804">
    <property type="term" value="F:cysteine-S-conjugate beta-lyase activity"/>
    <property type="evidence" value="ECO:0007669"/>
    <property type="project" value="UniProtKB-EC"/>
</dbReference>
<dbReference type="STRING" id="197479.BFW38_00305"/>
<accession>A0A1E2V5G1</accession>
<dbReference type="PANTHER" id="PTHR43525">
    <property type="entry name" value="PROTEIN MALY"/>
    <property type="match status" value="1"/>
</dbReference>
<organism evidence="7 8">
    <name type="scientific">Terasakiispira papahanaumokuakeensis</name>
    <dbReference type="NCBI Taxonomy" id="197479"/>
    <lineage>
        <taxon>Bacteria</taxon>
        <taxon>Pseudomonadati</taxon>
        <taxon>Pseudomonadota</taxon>
        <taxon>Gammaproteobacteria</taxon>
        <taxon>Oceanospirillales</taxon>
        <taxon>Terasakiispira</taxon>
    </lineage>
</organism>
<evidence type="ECO:0000256" key="5">
    <source>
        <dbReference type="ARBA" id="ARBA00037974"/>
    </source>
</evidence>
<dbReference type="OrthoDB" id="3224382at2"/>
<dbReference type="InterPro" id="IPR051798">
    <property type="entry name" value="Class-II_PLP-Dep_Aminotrans"/>
</dbReference>
<keyword evidence="8" id="KW-1185">Reference proteome</keyword>
<comment type="similarity">
    <text evidence="5">Belongs to the class-II pyridoxal-phosphate-dependent aminotransferase family. MalY/PatB cystathionine beta-lyase subfamily.</text>
</comment>
<dbReference type="InterPro" id="IPR004839">
    <property type="entry name" value="Aminotransferase_I/II_large"/>
</dbReference>
<dbReference type="InterPro" id="IPR015421">
    <property type="entry name" value="PyrdxlP-dep_Trfase_major"/>
</dbReference>
<dbReference type="SUPFAM" id="SSF53383">
    <property type="entry name" value="PLP-dependent transferases"/>
    <property type="match status" value="1"/>
</dbReference>
<evidence type="ECO:0000256" key="2">
    <source>
        <dbReference type="ARBA" id="ARBA00012224"/>
    </source>
</evidence>
<keyword evidence="4" id="KW-0456">Lyase</keyword>
<dbReference type="PANTHER" id="PTHR43525:SF1">
    <property type="entry name" value="PROTEIN MALY"/>
    <property type="match status" value="1"/>
</dbReference>
<comment type="cofactor">
    <cofactor evidence="1">
        <name>pyridoxal 5'-phosphate</name>
        <dbReference type="ChEBI" id="CHEBI:597326"/>
    </cofactor>
</comment>
<evidence type="ECO:0000256" key="3">
    <source>
        <dbReference type="ARBA" id="ARBA00022898"/>
    </source>
</evidence>
<evidence type="ECO:0000259" key="6">
    <source>
        <dbReference type="Pfam" id="PF00155"/>
    </source>
</evidence>
<dbReference type="Pfam" id="PF00155">
    <property type="entry name" value="Aminotran_1_2"/>
    <property type="match status" value="1"/>
</dbReference>
<dbReference type="GO" id="GO:0030170">
    <property type="term" value="F:pyridoxal phosphate binding"/>
    <property type="evidence" value="ECO:0007669"/>
    <property type="project" value="InterPro"/>
</dbReference>
<evidence type="ECO:0000313" key="8">
    <source>
        <dbReference type="Proteomes" id="UP000094291"/>
    </source>
</evidence>
<dbReference type="CDD" id="cd00609">
    <property type="entry name" value="AAT_like"/>
    <property type="match status" value="1"/>
</dbReference>
<dbReference type="EMBL" id="MDTQ01000001">
    <property type="protein sequence ID" value="ODC02218.1"/>
    <property type="molecule type" value="Genomic_DNA"/>
</dbReference>